<dbReference type="AlphaFoldDB" id="A0A2U1KYM9"/>
<keyword evidence="3" id="KW-1185">Reference proteome</keyword>
<feature type="compositionally biased region" description="Low complexity" evidence="1">
    <location>
        <begin position="11"/>
        <end position="23"/>
    </location>
</feature>
<proteinExistence type="predicted"/>
<name>A0A2U1KYM9_ARTAN</name>
<sequence>MPKSSKKSAVKAEVAPAVVAPVKSGKKGKRDAEEIIEKQVVSSKKQKVVNGAVVQAIEKTKTETKTKKSAKKQQSSSDEGSSSSESEEEQKKV</sequence>
<comment type="caution">
    <text evidence="2">The sequence shown here is derived from an EMBL/GenBank/DDBJ whole genome shotgun (WGS) entry which is preliminary data.</text>
</comment>
<gene>
    <name evidence="2" type="ORF">CTI12_AA549010</name>
</gene>
<protein>
    <submittedName>
        <fullName evidence="2">Nucleotide-binding, alpha-beta plait</fullName>
    </submittedName>
</protein>
<feature type="region of interest" description="Disordered" evidence="1">
    <location>
        <begin position="1"/>
        <end position="31"/>
    </location>
</feature>
<evidence type="ECO:0000313" key="2">
    <source>
        <dbReference type="EMBL" id="PWA41871.1"/>
    </source>
</evidence>
<dbReference type="EMBL" id="PKPP01012782">
    <property type="protein sequence ID" value="PWA41871.1"/>
    <property type="molecule type" value="Genomic_DNA"/>
</dbReference>
<organism evidence="2 3">
    <name type="scientific">Artemisia annua</name>
    <name type="common">Sweet wormwood</name>
    <dbReference type="NCBI Taxonomy" id="35608"/>
    <lineage>
        <taxon>Eukaryota</taxon>
        <taxon>Viridiplantae</taxon>
        <taxon>Streptophyta</taxon>
        <taxon>Embryophyta</taxon>
        <taxon>Tracheophyta</taxon>
        <taxon>Spermatophyta</taxon>
        <taxon>Magnoliopsida</taxon>
        <taxon>eudicotyledons</taxon>
        <taxon>Gunneridae</taxon>
        <taxon>Pentapetalae</taxon>
        <taxon>asterids</taxon>
        <taxon>campanulids</taxon>
        <taxon>Asterales</taxon>
        <taxon>Asteraceae</taxon>
        <taxon>Asteroideae</taxon>
        <taxon>Anthemideae</taxon>
        <taxon>Artemisiinae</taxon>
        <taxon>Artemisia</taxon>
    </lineage>
</organism>
<evidence type="ECO:0000256" key="1">
    <source>
        <dbReference type="SAM" id="MobiDB-lite"/>
    </source>
</evidence>
<dbReference type="STRING" id="35608.A0A2U1KYM9"/>
<feature type="compositionally biased region" description="Low complexity" evidence="1">
    <location>
        <begin position="72"/>
        <end position="84"/>
    </location>
</feature>
<feature type="region of interest" description="Disordered" evidence="1">
    <location>
        <begin position="56"/>
        <end position="93"/>
    </location>
</feature>
<dbReference type="Proteomes" id="UP000245207">
    <property type="component" value="Unassembled WGS sequence"/>
</dbReference>
<evidence type="ECO:0000313" key="3">
    <source>
        <dbReference type="Proteomes" id="UP000245207"/>
    </source>
</evidence>
<reference evidence="2 3" key="1">
    <citation type="journal article" date="2018" name="Mol. Plant">
        <title>The genome of Artemisia annua provides insight into the evolution of Asteraceae family and artemisinin biosynthesis.</title>
        <authorList>
            <person name="Shen Q."/>
            <person name="Zhang L."/>
            <person name="Liao Z."/>
            <person name="Wang S."/>
            <person name="Yan T."/>
            <person name="Shi P."/>
            <person name="Liu M."/>
            <person name="Fu X."/>
            <person name="Pan Q."/>
            <person name="Wang Y."/>
            <person name="Lv Z."/>
            <person name="Lu X."/>
            <person name="Zhang F."/>
            <person name="Jiang W."/>
            <person name="Ma Y."/>
            <person name="Chen M."/>
            <person name="Hao X."/>
            <person name="Li L."/>
            <person name="Tang Y."/>
            <person name="Lv G."/>
            <person name="Zhou Y."/>
            <person name="Sun X."/>
            <person name="Brodelius P.E."/>
            <person name="Rose J.K.C."/>
            <person name="Tang K."/>
        </authorList>
    </citation>
    <scope>NUCLEOTIDE SEQUENCE [LARGE SCALE GENOMIC DNA]</scope>
    <source>
        <strain evidence="3">cv. Huhao1</strain>
        <tissue evidence="2">Leaf</tissue>
    </source>
</reference>
<accession>A0A2U1KYM9</accession>